<dbReference type="EMBL" id="CM056741">
    <property type="protein sequence ID" value="KAJ8686977.1"/>
    <property type="molecule type" value="Genomic_DNA"/>
</dbReference>
<reference evidence="1" key="1">
    <citation type="submission" date="2023-04" db="EMBL/GenBank/DDBJ databases">
        <title>A chromosome-level genome assembly of the parasitoid wasp Eretmocerus hayati.</title>
        <authorList>
            <person name="Zhong Y."/>
            <person name="Liu S."/>
            <person name="Liu Y."/>
        </authorList>
    </citation>
    <scope>NUCLEOTIDE SEQUENCE</scope>
    <source>
        <strain evidence="1">ZJU_SS_LIU_2023</strain>
    </source>
</reference>
<accession>A0ACC2PU61</accession>
<sequence length="117" mass="14477">MGSAKKSEWKEKKETVRRKNQRREDLEKMIEKVADIVLQRMRTRSEYIARRGGRKNLYLNKRMEEKENPTKYQETKEQPHLPHREKGKYGRRRRQDEERQWSEGKRRNKREADEFMG</sequence>
<proteinExistence type="predicted"/>
<protein>
    <submittedName>
        <fullName evidence="1">Uncharacterized protein</fullName>
    </submittedName>
</protein>
<gene>
    <name evidence="1" type="ORF">QAD02_022771</name>
</gene>
<dbReference type="Proteomes" id="UP001239111">
    <property type="component" value="Chromosome 1"/>
</dbReference>
<organism evidence="1 2">
    <name type="scientific">Eretmocerus hayati</name>
    <dbReference type="NCBI Taxonomy" id="131215"/>
    <lineage>
        <taxon>Eukaryota</taxon>
        <taxon>Metazoa</taxon>
        <taxon>Ecdysozoa</taxon>
        <taxon>Arthropoda</taxon>
        <taxon>Hexapoda</taxon>
        <taxon>Insecta</taxon>
        <taxon>Pterygota</taxon>
        <taxon>Neoptera</taxon>
        <taxon>Endopterygota</taxon>
        <taxon>Hymenoptera</taxon>
        <taxon>Apocrita</taxon>
        <taxon>Proctotrupomorpha</taxon>
        <taxon>Chalcidoidea</taxon>
        <taxon>Aphelinidae</taxon>
        <taxon>Aphelininae</taxon>
        <taxon>Eretmocerus</taxon>
    </lineage>
</organism>
<evidence type="ECO:0000313" key="1">
    <source>
        <dbReference type="EMBL" id="KAJ8686977.1"/>
    </source>
</evidence>
<evidence type="ECO:0000313" key="2">
    <source>
        <dbReference type="Proteomes" id="UP001239111"/>
    </source>
</evidence>
<name>A0ACC2PU61_9HYME</name>
<keyword evidence="2" id="KW-1185">Reference proteome</keyword>
<comment type="caution">
    <text evidence="1">The sequence shown here is derived from an EMBL/GenBank/DDBJ whole genome shotgun (WGS) entry which is preliminary data.</text>
</comment>